<keyword evidence="1" id="KW-0472">Membrane</keyword>
<evidence type="ECO:0000256" key="1">
    <source>
        <dbReference type="SAM" id="Phobius"/>
    </source>
</evidence>
<keyword evidence="3" id="KW-1185">Reference proteome</keyword>
<protein>
    <recommendedName>
        <fullName evidence="4">DUF1648 domain-containing protein</fullName>
    </recommendedName>
</protein>
<keyword evidence="1" id="KW-1133">Transmembrane helix</keyword>
<evidence type="ECO:0000313" key="3">
    <source>
        <dbReference type="Proteomes" id="UP000012015"/>
    </source>
</evidence>
<reference evidence="2 3" key="1">
    <citation type="journal article" date="2013" name="Genome Announc.">
        <title>Draft Genome Sequence of Arthrobacter gangotriensis Strain Lz1yT, Isolated from a Penguin Rookery Soil Sample Collected in Antarctica, near the Indian Station Dakshin Gangotri.</title>
        <authorList>
            <person name="Shivaji S."/>
            <person name="Ara S."/>
            <person name="Bandi S."/>
            <person name="Singh A."/>
            <person name="Kumar Pinnaka A."/>
        </authorList>
    </citation>
    <scope>NUCLEOTIDE SEQUENCE [LARGE SCALE GENOMIC DNA]</scope>
    <source>
        <strain evidence="2 3">Lz1y</strain>
    </source>
</reference>
<organism evidence="2 3">
    <name type="scientific">Paeniglutamicibacter gangotriensis Lz1y</name>
    <dbReference type="NCBI Taxonomy" id="1276920"/>
    <lineage>
        <taxon>Bacteria</taxon>
        <taxon>Bacillati</taxon>
        <taxon>Actinomycetota</taxon>
        <taxon>Actinomycetes</taxon>
        <taxon>Micrococcales</taxon>
        <taxon>Micrococcaceae</taxon>
        <taxon>Paeniglutamicibacter</taxon>
    </lineage>
</organism>
<evidence type="ECO:0008006" key="4">
    <source>
        <dbReference type="Google" id="ProtNLM"/>
    </source>
</evidence>
<keyword evidence="1" id="KW-0812">Transmembrane</keyword>
<dbReference type="PATRIC" id="fig|1276920.7.peg.2706"/>
<feature type="transmembrane region" description="Helical" evidence="1">
    <location>
        <begin position="20"/>
        <end position="45"/>
    </location>
</feature>
<proteinExistence type="predicted"/>
<feature type="transmembrane region" description="Helical" evidence="1">
    <location>
        <begin position="100"/>
        <end position="120"/>
    </location>
</feature>
<dbReference type="AlphaFoldDB" id="M7MN62"/>
<comment type="caution">
    <text evidence="2">The sequence shown here is derived from an EMBL/GenBank/DDBJ whole genome shotgun (WGS) entry which is preliminary data.</text>
</comment>
<evidence type="ECO:0000313" key="2">
    <source>
        <dbReference type="EMBL" id="EMQ97767.1"/>
    </source>
</evidence>
<name>M7MN62_9MICC</name>
<feature type="transmembrane region" description="Helical" evidence="1">
    <location>
        <begin position="65"/>
        <end position="88"/>
    </location>
</feature>
<accession>M7MN62</accession>
<dbReference type="EMBL" id="AOCK01000008">
    <property type="protein sequence ID" value="EMQ97767.1"/>
    <property type="molecule type" value="Genomic_DNA"/>
</dbReference>
<feature type="transmembrane region" description="Helical" evidence="1">
    <location>
        <begin position="140"/>
        <end position="160"/>
    </location>
</feature>
<dbReference type="Proteomes" id="UP000012015">
    <property type="component" value="Unassembled WGS sequence"/>
</dbReference>
<sequence>MSEHPHPQDPSQGVVEPRAFCILVFVPICALALVAVLVLFLIPLLPEHIAMHVGPDGVGYGSTPLMLAITCAAAALALAIGSITGLGFFKAEHWYQKEKLISIGILSLGYGVLGISLATMASTLGVEQSAVSGNSVGTSMLAFVLGFIAALWFHIGALPAGKMEQLGSQ</sequence>
<gene>
    <name evidence="2" type="ORF">ADIAG_02708</name>
</gene>